<feature type="compositionally biased region" description="Basic residues" evidence="3">
    <location>
        <begin position="140"/>
        <end position="160"/>
    </location>
</feature>
<dbReference type="EMBL" id="BKCJ010006319">
    <property type="protein sequence ID" value="GEU71516.1"/>
    <property type="molecule type" value="Genomic_DNA"/>
</dbReference>
<dbReference type="InterPro" id="IPR057670">
    <property type="entry name" value="SH3_retrovirus"/>
</dbReference>
<sequence>MGVYVVMVVVLVMVVDLALLLGTRHNSRISLKPVEAPILDATLKPTSLKSNISSKRKNRKTCFVCRSVDHLIKDCDFHAKIKAQPRNYAHMGNIKQNASFTHKHPPKHMFPAAVLKQSKPVSITTVRPISADAPKIMVTRPRHAHSIVKKSKSPIRRHITHSPSPKTSNSPHRVTAAQTPVVSAAKGKKGKWFWRTKCPILDHDSSASMILKRFDYNDALGRSKPGVIDSGCSRHMTGNMSYLSDFEEMNGGYVAFGGHPKGGKISVLFTDTECLVLSPDFKLPDESQVLLRVPRENNMYNVKLKNIVSSGDLTCLFAKATIDESNLWHRRLGHINFKTINKLVKGNLVRGLPTQNFENNNTCVACKKGKQHRASCKTKPVSSIDQPLFRLHMDLFGPTFVKSLNKKRYCLVITDDYNRFTWVFVLATKDETSPILKTFITGLENQLSLKVKVIKSDNGTEFKNSNLNQFCELKGIKREFSVPRTPQKNGIAERKNKTLIEAARTILTDLLLPIPFWAEAVNTACYVQNRVLVNKHQSKTLYKLLHGRTPSIGFMKPFGCPVTIPNTLDPLGKFKGKVDEGFLVGYSVNSKAFRVFNSRTRIVQETLHVNFLDNKPNITGSGPIWLFDIDSLTRTMNYQPVTVGNQSNPNVGFQDEFDAEKAREEVNQQYMLFPMWSSGFTNPHNNDQDAAFDEKEHDAKKPESAVNVSPSNSAQSGKQDDMTKKKAKGKSHVESFTGNKDLSVEFVDYSDNSSNDVNVVGSIVPTAGQNYSNSTNPFSVAELEDISYTDHENVGAEADFNNLETSITVNPISTTRTHKDHPVSQIIGDLSSTTQTRSMSRVIKDQVDLPHGKRAIGTKWVYRNKKDERGIVFRNKARLVAQGQTQEEGIDYEEVFALVARIEAIRLFLAYASFMGFMVYQMDVKSTFLYGTIEEEVAWYETLANYLLENRFHRGKIDQTLFIKKQKGDILLVQIYVKQKNDGIFISQDKYVAEILKKFGLTEGKSASTPIDAEKPLPKDPGGEDVDVHIYRSMIGSLMYLTSSRPNIMFAVCACACFQVTLKASHLHTVKRIFRYLRGKPHLGLWYPKDSPFDLVAYLDSDYAGASLDKKYTTGGCQFLGCRLISWQCKKQTVVSTSSTEAKYVAAASCYA</sequence>
<dbReference type="InterPro" id="IPR036397">
    <property type="entry name" value="RNaseH_sf"/>
</dbReference>
<keyword evidence="4" id="KW-0812">Transmembrane</keyword>
<dbReference type="InterPro" id="IPR001584">
    <property type="entry name" value="Integrase_cat-core"/>
</dbReference>
<reference evidence="6" key="1">
    <citation type="journal article" date="2019" name="Sci. Rep.">
        <title>Draft genome of Tanacetum cinerariifolium, the natural source of mosquito coil.</title>
        <authorList>
            <person name="Yamashiro T."/>
            <person name="Shiraishi A."/>
            <person name="Satake H."/>
            <person name="Nakayama K."/>
        </authorList>
    </citation>
    <scope>NUCLEOTIDE SEQUENCE</scope>
</reference>
<dbReference type="PANTHER" id="PTHR42648">
    <property type="entry name" value="TRANSPOSASE, PUTATIVE-RELATED"/>
    <property type="match status" value="1"/>
</dbReference>
<dbReference type="Pfam" id="PF07727">
    <property type="entry name" value="RVT_2"/>
    <property type="match status" value="1"/>
</dbReference>
<evidence type="ECO:0000256" key="2">
    <source>
        <dbReference type="ARBA" id="ARBA00022801"/>
    </source>
</evidence>
<dbReference type="PANTHER" id="PTHR42648:SF32">
    <property type="entry name" value="RIBONUCLEASE H-LIKE DOMAIN, GAG-PRE-INTEGRASE DOMAIN PROTEIN-RELATED"/>
    <property type="match status" value="1"/>
</dbReference>
<accession>A0A6L2MBY0</accession>
<dbReference type="PROSITE" id="PS50994">
    <property type="entry name" value="INTEGRASE"/>
    <property type="match status" value="1"/>
</dbReference>
<dbReference type="GO" id="GO:0015074">
    <property type="term" value="P:DNA integration"/>
    <property type="evidence" value="ECO:0007669"/>
    <property type="project" value="InterPro"/>
</dbReference>
<dbReference type="Pfam" id="PF00665">
    <property type="entry name" value="rve"/>
    <property type="match status" value="1"/>
</dbReference>
<feature type="compositionally biased region" description="Polar residues" evidence="3">
    <location>
        <begin position="161"/>
        <end position="181"/>
    </location>
</feature>
<comment type="caution">
    <text evidence="6">The sequence shown here is derived from an EMBL/GenBank/DDBJ whole genome shotgun (WGS) entry which is preliminary data.</text>
</comment>
<keyword evidence="4" id="KW-1133">Transmembrane helix</keyword>
<dbReference type="SUPFAM" id="SSF53098">
    <property type="entry name" value="Ribonuclease H-like"/>
    <property type="match status" value="1"/>
</dbReference>
<evidence type="ECO:0000313" key="6">
    <source>
        <dbReference type="EMBL" id="GEU71516.1"/>
    </source>
</evidence>
<protein>
    <recommendedName>
        <fullName evidence="5">Integrase catalytic domain-containing protein</fullName>
    </recommendedName>
</protein>
<dbReference type="AlphaFoldDB" id="A0A6L2MBY0"/>
<feature type="transmembrane region" description="Helical" evidence="4">
    <location>
        <begin position="6"/>
        <end position="23"/>
    </location>
</feature>
<evidence type="ECO:0000256" key="3">
    <source>
        <dbReference type="SAM" id="MobiDB-lite"/>
    </source>
</evidence>
<evidence type="ECO:0000256" key="4">
    <source>
        <dbReference type="SAM" id="Phobius"/>
    </source>
</evidence>
<proteinExistence type="predicted"/>
<evidence type="ECO:0000259" key="5">
    <source>
        <dbReference type="PROSITE" id="PS50994"/>
    </source>
</evidence>
<name>A0A6L2MBY0_TANCI</name>
<keyword evidence="4" id="KW-0472">Membrane</keyword>
<dbReference type="GO" id="GO:0016787">
    <property type="term" value="F:hydrolase activity"/>
    <property type="evidence" value="ECO:0007669"/>
    <property type="project" value="UniProtKB-KW"/>
</dbReference>
<keyword evidence="1" id="KW-0479">Metal-binding</keyword>
<feature type="region of interest" description="Disordered" evidence="3">
    <location>
        <begin position="140"/>
        <end position="181"/>
    </location>
</feature>
<dbReference type="Pfam" id="PF13976">
    <property type="entry name" value="gag_pre-integrs"/>
    <property type="match status" value="1"/>
</dbReference>
<dbReference type="InterPro" id="IPR013103">
    <property type="entry name" value="RVT_2"/>
</dbReference>
<dbReference type="Gene3D" id="3.30.420.10">
    <property type="entry name" value="Ribonuclease H-like superfamily/Ribonuclease H"/>
    <property type="match status" value="1"/>
</dbReference>
<dbReference type="InterPro" id="IPR012337">
    <property type="entry name" value="RNaseH-like_sf"/>
</dbReference>
<dbReference type="CDD" id="cd09272">
    <property type="entry name" value="RNase_HI_RT_Ty1"/>
    <property type="match status" value="1"/>
</dbReference>
<feature type="compositionally biased region" description="Basic and acidic residues" evidence="3">
    <location>
        <begin position="692"/>
        <end position="703"/>
    </location>
</feature>
<gene>
    <name evidence="6" type="ORF">Tci_043494</name>
</gene>
<dbReference type="GO" id="GO:0046872">
    <property type="term" value="F:metal ion binding"/>
    <property type="evidence" value="ECO:0007669"/>
    <property type="project" value="UniProtKB-KW"/>
</dbReference>
<evidence type="ECO:0000256" key="1">
    <source>
        <dbReference type="ARBA" id="ARBA00022723"/>
    </source>
</evidence>
<feature type="compositionally biased region" description="Polar residues" evidence="3">
    <location>
        <begin position="706"/>
        <end position="717"/>
    </location>
</feature>
<organism evidence="6">
    <name type="scientific">Tanacetum cinerariifolium</name>
    <name type="common">Dalmatian daisy</name>
    <name type="synonym">Chrysanthemum cinerariifolium</name>
    <dbReference type="NCBI Taxonomy" id="118510"/>
    <lineage>
        <taxon>Eukaryota</taxon>
        <taxon>Viridiplantae</taxon>
        <taxon>Streptophyta</taxon>
        <taxon>Embryophyta</taxon>
        <taxon>Tracheophyta</taxon>
        <taxon>Spermatophyta</taxon>
        <taxon>Magnoliopsida</taxon>
        <taxon>eudicotyledons</taxon>
        <taxon>Gunneridae</taxon>
        <taxon>Pentapetalae</taxon>
        <taxon>asterids</taxon>
        <taxon>campanulids</taxon>
        <taxon>Asterales</taxon>
        <taxon>Asteraceae</taxon>
        <taxon>Asteroideae</taxon>
        <taxon>Anthemideae</taxon>
        <taxon>Anthemidinae</taxon>
        <taxon>Tanacetum</taxon>
    </lineage>
</organism>
<dbReference type="Pfam" id="PF25597">
    <property type="entry name" value="SH3_retrovirus"/>
    <property type="match status" value="1"/>
</dbReference>
<feature type="domain" description="Integrase catalytic" evidence="5">
    <location>
        <begin position="383"/>
        <end position="558"/>
    </location>
</feature>
<feature type="region of interest" description="Disordered" evidence="3">
    <location>
        <begin position="683"/>
        <end position="734"/>
    </location>
</feature>
<dbReference type="InterPro" id="IPR039537">
    <property type="entry name" value="Retrotran_Ty1/copia-like"/>
</dbReference>
<dbReference type="GO" id="GO:0003676">
    <property type="term" value="F:nucleic acid binding"/>
    <property type="evidence" value="ECO:0007669"/>
    <property type="project" value="InterPro"/>
</dbReference>
<dbReference type="InterPro" id="IPR025724">
    <property type="entry name" value="GAG-pre-integrase_dom"/>
</dbReference>
<keyword evidence="2" id="KW-0378">Hydrolase</keyword>